<organism evidence="2 3">
    <name type="scientific">Neodothiora populina</name>
    <dbReference type="NCBI Taxonomy" id="2781224"/>
    <lineage>
        <taxon>Eukaryota</taxon>
        <taxon>Fungi</taxon>
        <taxon>Dikarya</taxon>
        <taxon>Ascomycota</taxon>
        <taxon>Pezizomycotina</taxon>
        <taxon>Dothideomycetes</taxon>
        <taxon>Dothideomycetidae</taxon>
        <taxon>Dothideales</taxon>
        <taxon>Dothioraceae</taxon>
        <taxon>Neodothiora</taxon>
    </lineage>
</organism>
<proteinExistence type="predicted"/>
<dbReference type="EMBL" id="JBFMKM010000009">
    <property type="protein sequence ID" value="KAL1303818.1"/>
    <property type="molecule type" value="Genomic_DNA"/>
</dbReference>
<sequence>MEIHTGAADTLAIARDGVTFVKPEDIQATFSGESIDLIGKNLGSRILSFSDEWFAAAENLTTATPLSASLVSSLTRAPGTTAGRHADTTPNHSTMSSSASVSPLAGSRA</sequence>
<accession>A0ABR3PCX2</accession>
<dbReference type="GeneID" id="95973981"/>
<dbReference type="RefSeq" id="XP_069200093.1">
    <property type="nucleotide sequence ID" value="XM_069348555.1"/>
</dbReference>
<feature type="compositionally biased region" description="Low complexity" evidence="1">
    <location>
        <begin position="93"/>
        <end position="109"/>
    </location>
</feature>
<comment type="caution">
    <text evidence="2">The sequence shown here is derived from an EMBL/GenBank/DDBJ whole genome shotgun (WGS) entry which is preliminary data.</text>
</comment>
<protein>
    <submittedName>
        <fullName evidence="2">Uncharacterized protein</fullName>
    </submittedName>
</protein>
<dbReference type="Proteomes" id="UP001562354">
    <property type="component" value="Unassembled WGS sequence"/>
</dbReference>
<evidence type="ECO:0000313" key="3">
    <source>
        <dbReference type="Proteomes" id="UP001562354"/>
    </source>
</evidence>
<evidence type="ECO:0000256" key="1">
    <source>
        <dbReference type="SAM" id="MobiDB-lite"/>
    </source>
</evidence>
<evidence type="ECO:0000313" key="2">
    <source>
        <dbReference type="EMBL" id="KAL1303818.1"/>
    </source>
</evidence>
<dbReference type="Gene3D" id="2.60.120.260">
    <property type="entry name" value="Galactose-binding domain-like"/>
    <property type="match status" value="1"/>
</dbReference>
<keyword evidence="3" id="KW-1185">Reference proteome</keyword>
<gene>
    <name evidence="2" type="ORF">AAFC00_000278</name>
</gene>
<name>A0ABR3PCX2_9PEZI</name>
<reference evidence="2 3" key="1">
    <citation type="submission" date="2024-07" db="EMBL/GenBank/DDBJ databases">
        <title>Draft sequence of the Neodothiora populina.</title>
        <authorList>
            <person name="Drown D.D."/>
            <person name="Schuette U.S."/>
            <person name="Buechlein A.B."/>
            <person name="Rusch D.R."/>
            <person name="Winton L.W."/>
            <person name="Adams G.A."/>
        </authorList>
    </citation>
    <scope>NUCLEOTIDE SEQUENCE [LARGE SCALE GENOMIC DNA]</scope>
    <source>
        <strain evidence="2 3">CPC 39397</strain>
    </source>
</reference>
<feature type="region of interest" description="Disordered" evidence="1">
    <location>
        <begin position="77"/>
        <end position="109"/>
    </location>
</feature>